<protein>
    <submittedName>
        <fullName evidence="3">Alpha/beta-hydrolase</fullName>
    </submittedName>
</protein>
<accession>A0ABR4HS06</accession>
<evidence type="ECO:0000259" key="2">
    <source>
        <dbReference type="Pfam" id="PF07859"/>
    </source>
</evidence>
<dbReference type="SUPFAM" id="SSF53474">
    <property type="entry name" value="alpha/beta-Hydrolases"/>
    <property type="match status" value="1"/>
</dbReference>
<keyword evidence="4" id="KW-1185">Reference proteome</keyword>
<evidence type="ECO:0000313" key="3">
    <source>
        <dbReference type="EMBL" id="KAL2817919.1"/>
    </source>
</evidence>
<gene>
    <name evidence="3" type="ORF">BDW59DRAFT_175337</name>
</gene>
<feature type="domain" description="Alpha/beta hydrolase fold-3" evidence="2">
    <location>
        <begin position="111"/>
        <end position="335"/>
    </location>
</feature>
<evidence type="ECO:0000313" key="4">
    <source>
        <dbReference type="Proteomes" id="UP001610335"/>
    </source>
</evidence>
<keyword evidence="1" id="KW-0378">Hydrolase</keyword>
<dbReference type="InterPro" id="IPR029058">
    <property type="entry name" value="AB_hydrolase_fold"/>
</dbReference>
<organism evidence="3 4">
    <name type="scientific">Aspergillus cavernicola</name>
    <dbReference type="NCBI Taxonomy" id="176166"/>
    <lineage>
        <taxon>Eukaryota</taxon>
        <taxon>Fungi</taxon>
        <taxon>Dikarya</taxon>
        <taxon>Ascomycota</taxon>
        <taxon>Pezizomycotina</taxon>
        <taxon>Eurotiomycetes</taxon>
        <taxon>Eurotiomycetidae</taxon>
        <taxon>Eurotiales</taxon>
        <taxon>Aspergillaceae</taxon>
        <taxon>Aspergillus</taxon>
        <taxon>Aspergillus subgen. Nidulantes</taxon>
    </lineage>
</organism>
<dbReference type="Gene3D" id="3.40.50.1820">
    <property type="entry name" value="alpha/beta hydrolase"/>
    <property type="match status" value="1"/>
</dbReference>
<dbReference type="Proteomes" id="UP001610335">
    <property type="component" value="Unassembled WGS sequence"/>
</dbReference>
<dbReference type="Pfam" id="PF07859">
    <property type="entry name" value="Abhydrolase_3"/>
    <property type="match status" value="1"/>
</dbReference>
<dbReference type="EMBL" id="JBFXLS010000088">
    <property type="protein sequence ID" value="KAL2817919.1"/>
    <property type="molecule type" value="Genomic_DNA"/>
</dbReference>
<reference evidence="3 4" key="1">
    <citation type="submission" date="2024-07" db="EMBL/GenBank/DDBJ databases">
        <title>Section-level genome sequencing and comparative genomics of Aspergillus sections Usti and Cavernicolus.</title>
        <authorList>
            <consortium name="Lawrence Berkeley National Laboratory"/>
            <person name="Nybo J.L."/>
            <person name="Vesth T.C."/>
            <person name="Theobald S."/>
            <person name="Frisvad J.C."/>
            <person name="Larsen T.O."/>
            <person name="Kjaerboelling I."/>
            <person name="Rothschild-Mancinelli K."/>
            <person name="Lyhne E.K."/>
            <person name="Kogle M.E."/>
            <person name="Barry K."/>
            <person name="Clum A."/>
            <person name="Na H."/>
            <person name="Ledsgaard L."/>
            <person name="Lin J."/>
            <person name="Lipzen A."/>
            <person name="Kuo A."/>
            <person name="Riley R."/>
            <person name="Mondo S."/>
            <person name="LaButti K."/>
            <person name="Haridas S."/>
            <person name="Pangalinan J."/>
            <person name="Salamov A.A."/>
            <person name="Simmons B.A."/>
            <person name="Magnuson J.K."/>
            <person name="Chen J."/>
            <person name="Drula E."/>
            <person name="Henrissat B."/>
            <person name="Wiebenga A."/>
            <person name="Lubbers R.J."/>
            <person name="Gomes A.C."/>
            <person name="Makela M.R."/>
            <person name="Stajich J."/>
            <person name="Grigoriev I.V."/>
            <person name="Mortensen U.H."/>
            <person name="De vries R.P."/>
            <person name="Baker S.E."/>
            <person name="Andersen M.R."/>
        </authorList>
    </citation>
    <scope>NUCLEOTIDE SEQUENCE [LARGE SCALE GENOMIC DNA]</scope>
    <source>
        <strain evidence="3 4">CBS 600.67</strain>
    </source>
</reference>
<dbReference type="PANTHER" id="PTHR48081">
    <property type="entry name" value="AB HYDROLASE SUPERFAMILY PROTEIN C4A8.06C"/>
    <property type="match status" value="1"/>
</dbReference>
<dbReference type="InterPro" id="IPR050300">
    <property type="entry name" value="GDXG_lipolytic_enzyme"/>
</dbReference>
<sequence>MARKVSLSTGLWFFCSFVLCVLPRTAFRIPGAILRALLKKLPLGPSIWNAFAGSLMAGTSPQQLQAILPSTLETYNTWALSQQDSPRVDIIAADNSTRLMWVGPRKANKVVLFFHGGGYVMPLSAGHLDWMEHVRNEAAMAGIELSVCILEHDLVPANPYPRQMTQGILALKHLLASGYRPSEIVFGGDSAGGHLSLSILAHLHRRRPFELAAERVIDLLGPVKGCFLVSPLASFDFRTSSYKRWFSADVLSRKVVEEWGVYLVENSAWHKEISAGKGWGMALDVPESWWGNLDAVQRILVTGGYQEIFSDHVQQLGEMLKRKSKGDVTLHMANETHDGPLMDFAAGRAPSETTKAITDFVISCFEE</sequence>
<name>A0ABR4HS06_9EURO</name>
<comment type="caution">
    <text evidence="3">The sequence shown here is derived from an EMBL/GenBank/DDBJ whole genome shotgun (WGS) entry which is preliminary data.</text>
</comment>
<dbReference type="PANTHER" id="PTHR48081:SF31">
    <property type="entry name" value="STERYL ACETYL HYDROLASE MUG81-RELATED"/>
    <property type="match status" value="1"/>
</dbReference>
<evidence type="ECO:0000256" key="1">
    <source>
        <dbReference type="ARBA" id="ARBA00022801"/>
    </source>
</evidence>
<dbReference type="InterPro" id="IPR013094">
    <property type="entry name" value="AB_hydrolase_3"/>
</dbReference>
<proteinExistence type="predicted"/>